<name>A0A0F9JHZ5_9ZZZZ</name>
<feature type="transmembrane region" description="Helical" evidence="1">
    <location>
        <begin position="533"/>
        <end position="552"/>
    </location>
</feature>
<dbReference type="EMBL" id="LAZR01009982">
    <property type="protein sequence ID" value="KKM69484.1"/>
    <property type="molecule type" value="Genomic_DNA"/>
</dbReference>
<dbReference type="Gene3D" id="2.60.40.10">
    <property type="entry name" value="Immunoglobulins"/>
    <property type="match status" value="1"/>
</dbReference>
<dbReference type="InterPro" id="IPR013783">
    <property type="entry name" value="Ig-like_fold"/>
</dbReference>
<dbReference type="SUPFAM" id="SSF49373">
    <property type="entry name" value="Invasin/intimin cell-adhesion fragments"/>
    <property type="match status" value="1"/>
</dbReference>
<accession>A0A0F9JHZ5</accession>
<dbReference type="AlphaFoldDB" id="A0A0F9JHZ5"/>
<keyword evidence="1" id="KW-0472">Membrane</keyword>
<feature type="transmembrane region" description="Helical" evidence="1">
    <location>
        <begin position="302"/>
        <end position="321"/>
    </location>
</feature>
<keyword evidence="1" id="KW-0812">Transmembrane</keyword>
<reference evidence="2" key="1">
    <citation type="journal article" date="2015" name="Nature">
        <title>Complex archaea that bridge the gap between prokaryotes and eukaryotes.</title>
        <authorList>
            <person name="Spang A."/>
            <person name="Saw J.H."/>
            <person name="Jorgensen S.L."/>
            <person name="Zaremba-Niedzwiedzka K."/>
            <person name="Martijn J."/>
            <person name="Lind A.E."/>
            <person name="van Eijk R."/>
            <person name="Schleper C."/>
            <person name="Guy L."/>
            <person name="Ettema T.J."/>
        </authorList>
    </citation>
    <scope>NUCLEOTIDE SEQUENCE</scope>
</reference>
<feature type="transmembrane region" description="Helical" evidence="1">
    <location>
        <begin position="333"/>
        <end position="352"/>
    </location>
</feature>
<gene>
    <name evidence="2" type="ORF">LCGC14_1450350</name>
</gene>
<evidence type="ECO:0000256" key="1">
    <source>
        <dbReference type="SAM" id="Phobius"/>
    </source>
</evidence>
<protein>
    <submittedName>
        <fullName evidence="2">Uncharacterized protein</fullName>
    </submittedName>
</protein>
<dbReference type="InterPro" id="IPR008964">
    <property type="entry name" value="Invasin/intimin_cell_adhesion"/>
</dbReference>
<organism evidence="2">
    <name type="scientific">marine sediment metagenome</name>
    <dbReference type="NCBI Taxonomy" id="412755"/>
    <lineage>
        <taxon>unclassified sequences</taxon>
        <taxon>metagenomes</taxon>
        <taxon>ecological metagenomes</taxon>
    </lineage>
</organism>
<proteinExistence type="predicted"/>
<feature type="transmembrane region" description="Helical" evidence="1">
    <location>
        <begin position="372"/>
        <end position="395"/>
    </location>
</feature>
<sequence>MNNKTKKLTVAFICVFLILGIFAQTNNLASSLTAAAETGDSPSLSNYNEIYDLGGGNSMNILSDDTANNTITTLDTGTDSLPIDSTFTEGSTGSSKAVINNSVEISTTTNNKTILKDRVTGFNVTVDNGFNPHSVENIEAYGIEGYSNVSVSATANMTEGFMQHFEVWEDGATPWVVIYDWDYATDVTCLTVTYLTTLFYIYQAWDWIAIDLGPAIYNISTITGQISVNGIPTGFDVGSGLIHDIIPGISLVTFNDTIIITDGVFETILVWTVFGFDVAIYHLFLPLIILWPSLWVSISIFWGYWSYIFYLWILYELLFIITYPDYDYKIEYYYTYIVIVWIYLQITIWYSYYYIHWVVIFWWNWWIIKIQWWFITINFVWIFIDFIIWIEYYYLSWHWIYIFYVPTPVLPNILQIDIVKTLFTNTTFDITILVKDCWDNPISGATVYGTWNGLSIGTVTDNGDGTYDFTLSAILVSPLQPGKWLNLTGSKMGYADASHDTEIAVDPEAVNKQSTPPIDDPTDETPYIPGPSILLIGIVSSFAIVVVAKYLTKKQKIIKH</sequence>
<comment type="caution">
    <text evidence="2">The sequence shown here is derived from an EMBL/GenBank/DDBJ whole genome shotgun (WGS) entry which is preliminary data.</text>
</comment>
<feature type="transmembrane region" description="Helical" evidence="1">
    <location>
        <begin position="268"/>
        <end position="290"/>
    </location>
</feature>
<evidence type="ECO:0000313" key="2">
    <source>
        <dbReference type="EMBL" id="KKM69484.1"/>
    </source>
</evidence>
<keyword evidence="1" id="KW-1133">Transmembrane helix</keyword>